<comment type="similarity">
    <text evidence="4">In the C-terminal section; belongs to the glycosyl hydrolase 73 family.</text>
</comment>
<keyword evidence="6" id="KW-0574">Periplasm</keyword>
<dbReference type="InterPro" id="IPR019301">
    <property type="entry name" value="Flagellar_prot_FlgJ_N"/>
</dbReference>
<dbReference type="PANTHER" id="PTHR33308">
    <property type="entry name" value="PEPTIDOGLYCAN HYDROLASE FLGJ"/>
    <property type="match status" value="1"/>
</dbReference>
<evidence type="ECO:0000256" key="6">
    <source>
        <dbReference type="ARBA" id="ARBA00022764"/>
    </source>
</evidence>
<keyword evidence="14" id="KW-0966">Cell projection</keyword>
<protein>
    <recommendedName>
        <fullName evidence="5">Peptidoglycan hydrolase FlgJ</fullName>
    </recommendedName>
    <alternativeName>
        <fullName evidence="11">Muramidase FlgJ</fullName>
    </alternativeName>
</protein>
<dbReference type="GO" id="GO:0016787">
    <property type="term" value="F:hydrolase activity"/>
    <property type="evidence" value="ECO:0007669"/>
    <property type="project" value="UniProtKB-KW"/>
</dbReference>
<keyword evidence="9" id="KW-0326">Glycosidase</keyword>
<organism evidence="14 15">
    <name type="scientific">Litoribacillus peritrichatus</name>
    <dbReference type="NCBI Taxonomy" id="718191"/>
    <lineage>
        <taxon>Bacteria</taxon>
        <taxon>Pseudomonadati</taxon>
        <taxon>Pseudomonadota</taxon>
        <taxon>Gammaproteobacteria</taxon>
        <taxon>Oceanospirillales</taxon>
        <taxon>Oceanospirillaceae</taxon>
        <taxon>Litoribacillus</taxon>
    </lineage>
</organism>
<comment type="caution">
    <text evidence="14">The sequence shown here is derived from an EMBL/GenBank/DDBJ whole genome shotgun (WGS) entry which is preliminary data.</text>
</comment>
<evidence type="ECO:0000313" key="14">
    <source>
        <dbReference type="EMBL" id="GAA3913501.1"/>
    </source>
</evidence>
<feature type="region of interest" description="Disordered" evidence="12">
    <location>
        <begin position="122"/>
        <end position="141"/>
    </location>
</feature>
<keyword evidence="14" id="KW-0282">Flagellum</keyword>
<dbReference type="Pfam" id="PF01832">
    <property type="entry name" value="Glucosaminidase"/>
    <property type="match status" value="1"/>
</dbReference>
<dbReference type="EMBL" id="BAABBN010000004">
    <property type="protein sequence ID" value="GAA3913501.1"/>
    <property type="molecule type" value="Genomic_DNA"/>
</dbReference>
<evidence type="ECO:0000313" key="15">
    <source>
        <dbReference type="Proteomes" id="UP001501565"/>
    </source>
</evidence>
<keyword evidence="8 14" id="KW-0378">Hydrolase</keyword>
<keyword evidence="10" id="KW-0961">Cell wall biogenesis/degradation</keyword>
<keyword evidence="15" id="KW-1185">Reference proteome</keyword>
<sequence>MKSNFDTSSLGSYHDLNSLQNLKGKSRESDQGKLEALNNIAKQFESMFVGMMLKSMRDANAAFEQDNPLNSSEMKFYRDMYDQQLSMHLSEGKGIGLADTLVRQISQQVPGLESLTQQGKGWEQLGMDHSGPGGQGKDMPGRDATFSPFENNNFFPTVKLDPKSGLPIKDQDILYAQPDSPQAKRIANAVKDYMDRQQISMYAQDEQALKVGVEHARSKQDRFDSPEEFVNVLWPVAQVAAKKLNADPKALLAQAALETGWGKKIPTHADGGNSFNLFGIKADSSWRGEAVNSDTTEFRNGIAREEKALFRSYGSYVESMLDYSSFLQSRSHYQTALNQAGDAEKYLNELQSAGYATDPKYANKIVRIMNSDMMKSL</sequence>
<dbReference type="Proteomes" id="UP001501565">
    <property type="component" value="Unassembled WGS sequence"/>
</dbReference>
<dbReference type="PANTHER" id="PTHR33308:SF9">
    <property type="entry name" value="PEPTIDOGLYCAN HYDROLASE FLGJ"/>
    <property type="match status" value="1"/>
</dbReference>
<dbReference type="InterPro" id="IPR013377">
    <property type="entry name" value="FlgJ"/>
</dbReference>
<evidence type="ECO:0000256" key="3">
    <source>
        <dbReference type="ARBA" id="ARBA00006880"/>
    </source>
</evidence>
<evidence type="ECO:0000256" key="7">
    <source>
        <dbReference type="ARBA" id="ARBA00022795"/>
    </source>
</evidence>
<comment type="similarity">
    <text evidence="3">In the N-terminal section; belongs to the FlgJ family.</text>
</comment>
<evidence type="ECO:0000256" key="11">
    <source>
        <dbReference type="ARBA" id="ARBA00030835"/>
    </source>
</evidence>
<dbReference type="InterPro" id="IPR002901">
    <property type="entry name" value="MGlyc_endo_b_GlcNAc-like_dom"/>
</dbReference>
<comment type="subcellular location">
    <subcellularLocation>
        <location evidence="2">Periplasm</location>
    </subcellularLocation>
</comment>
<evidence type="ECO:0000256" key="10">
    <source>
        <dbReference type="ARBA" id="ARBA00023316"/>
    </source>
</evidence>
<dbReference type="InterPro" id="IPR051056">
    <property type="entry name" value="Glycosyl_Hydrolase_73"/>
</dbReference>
<dbReference type="Gene3D" id="1.10.530.10">
    <property type="match status" value="1"/>
</dbReference>
<dbReference type="RefSeq" id="WP_344795179.1">
    <property type="nucleotide sequence ID" value="NZ_BAABBN010000004.1"/>
</dbReference>
<dbReference type="NCBIfam" id="TIGR02541">
    <property type="entry name" value="flagell_FlgJ"/>
    <property type="match status" value="1"/>
</dbReference>
<reference evidence="15" key="1">
    <citation type="journal article" date="2019" name="Int. J. Syst. Evol. Microbiol.">
        <title>The Global Catalogue of Microorganisms (GCM) 10K type strain sequencing project: providing services to taxonomists for standard genome sequencing and annotation.</title>
        <authorList>
            <consortium name="The Broad Institute Genomics Platform"/>
            <consortium name="The Broad Institute Genome Sequencing Center for Infectious Disease"/>
            <person name="Wu L."/>
            <person name="Ma J."/>
        </authorList>
    </citation>
    <scope>NUCLEOTIDE SEQUENCE [LARGE SCALE GENOMIC DNA]</scope>
    <source>
        <strain evidence="15">JCM 17551</strain>
    </source>
</reference>
<evidence type="ECO:0000256" key="12">
    <source>
        <dbReference type="SAM" id="MobiDB-lite"/>
    </source>
</evidence>
<comment type="function">
    <text evidence="1">Flagellum-specific muramidase which hydrolyzes the peptidoglycan layer to assemble the rod structure in the periplasmic space.</text>
</comment>
<evidence type="ECO:0000259" key="13">
    <source>
        <dbReference type="SMART" id="SM00047"/>
    </source>
</evidence>
<dbReference type="Gene3D" id="2.10.70.40">
    <property type="entry name" value="peptidoglycan hydrolase"/>
    <property type="match status" value="1"/>
</dbReference>
<dbReference type="SMART" id="SM00047">
    <property type="entry name" value="LYZ2"/>
    <property type="match status" value="1"/>
</dbReference>
<evidence type="ECO:0000256" key="1">
    <source>
        <dbReference type="ARBA" id="ARBA00002954"/>
    </source>
</evidence>
<proteinExistence type="inferred from homology"/>
<evidence type="ECO:0000256" key="5">
    <source>
        <dbReference type="ARBA" id="ARBA00013433"/>
    </source>
</evidence>
<name>A0ABP7M393_9GAMM</name>
<keyword evidence="14" id="KW-0969">Cilium</keyword>
<evidence type="ECO:0000256" key="2">
    <source>
        <dbReference type="ARBA" id="ARBA00004418"/>
    </source>
</evidence>
<dbReference type="Pfam" id="PF10135">
    <property type="entry name" value="Rod-binding"/>
    <property type="match status" value="1"/>
</dbReference>
<accession>A0ABP7M393</accession>
<evidence type="ECO:0000256" key="9">
    <source>
        <dbReference type="ARBA" id="ARBA00023295"/>
    </source>
</evidence>
<evidence type="ECO:0000256" key="4">
    <source>
        <dbReference type="ARBA" id="ARBA00007974"/>
    </source>
</evidence>
<keyword evidence="7" id="KW-1005">Bacterial flagellum biogenesis</keyword>
<gene>
    <name evidence="14" type="primary">flgJ</name>
    <name evidence="14" type="ORF">GCM10022277_05160</name>
</gene>
<feature type="domain" description="Mannosyl-glycoprotein endo-beta-N-acetylglucosamidase-like" evidence="13">
    <location>
        <begin position="214"/>
        <end position="376"/>
    </location>
</feature>
<evidence type="ECO:0000256" key="8">
    <source>
        <dbReference type="ARBA" id="ARBA00022801"/>
    </source>
</evidence>